<keyword evidence="1" id="KW-0812">Transmembrane</keyword>
<sequence length="715" mass="81053">MHDSSLQGKERMAIRLVRTGYLLGIALILAGIIYFFASNWQGMDRLTKAGLSIGLMGLFYGSSAVFAYVMKRHDFLGRWLFVCGTLAFGITIALIGQIYNSHADSYWLFIIWLVPTVVFAWITKYEAFFVISVVLLELACWFYYFPSSYRIEWSEWQSFFLLVMFAVINGIVWIFSRSSIVAYLAYAAMHGWLFVTDVTGFLYGRDAWWPYVYALLFIGFFYYFFAVAKRRSYVLLTSLFAGAFLIAQYFRVIGEHFEEGFLLGGLVLAAVIVYGSVFLLKRVKHISSESTKGRIFLIIFQSIVTFVASLIAAASVMGLLMIWMESLSMYVLFAISVMGFVAPAFLGRRWNPTVRYTLLAVGYGLGLMTTWKISLVLLTVYTAALLICYVRSADGGIRALTNMAVSLYSAVILDQVTNEERLVLLGVAALNGCLYWLGRRRKGSLFLPLVLGMGALLLLTSMDVFAADAWYVAANILFIAVIFAFLFAPLFQNERYEQLVAWAYFWLYLVLKYYEFAWNLLDKSISLIIAGLLFFIGTAVLEKRKGLLPVSPAQGLYRKWAPLLAIMVAQAVFAGYMVWDKEQHLRNGEVVKLELQPVDPRSFLQGDYIRLFYDISTIRSLDGSGKVQVVLRKNQDGVHRFADIYAINGQRQEEYVPQDGDVIINGTFYGNTVVYGIESYFVPEGEGTKWQEKARFVYVRVSEDGDALLEKISSE</sequence>
<dbReference type="Pfam" id="PF14345">
    <property type="entry name" value="GDYXXLXY"/>
    <property type="match status" value="1"/>
</dbReference>
<feature type="transmembrane region" description="Helical" evidence="1">
    <location>
        <begin position="262"/>
        <end position="283"/>
    </location>
</feature>
<proteinExistence type="predicted"/>
<feature type="transmembrane region" description="Helical" evidence="1">
    <location>
        <begin position="127"/>
        <end position="144"/>
    </location>
</feature>
<dbReference type="Pfam" id="PF09925">
    <property type="entry name" value="DUF2157"/>
    <property type="match status" value="1"/>
</dbReference>
<feature type="transmembrane region" description="Helical" evidence="1">
    <location>
        <begin position="445"/>
        <end position="466"/>
    </location>
</feature>
<feature type="transmembrane region" description="Helical" evidence="1">
    <location>
        <begin position="233"/>
        <end position="250"/>
    </location>
</feature>
<protein>
    <recommendedName>
        <fullName evidence="2">DUF2157 domain-containing protein</fullName>
    </recommendedName>
</protein>
<dbReference type="eggNOG" id="COG4872">
    <property type="taxonomic scope" value="Bacteria"/>
</dbReference>
<dbReference type="Proteomes" id="UP000075455">
    <property type="component" value="Unassembled WGS sequence"/>
</dbReference>
<evidence type="ECO:0000313" key="4">
    <source>
        <dbReference type="Proteomes" id="UP000075455"/>
    </source>
</evidence>
<feature type="transmembrane region" description="Helical" evidence="1">
    <location>
        <begin position="20"/>
        <end position="37"/>
    </location>
</feature>
<dbReference type="InterPro" id="IPR018677">
    <property type="entry name" value="DUF2157"/>
</dbReference>
<evidence type="ECO:0000313" key="3">
    <source>
        <dbReference type="EMBL" id="KYD16240.1"/>
    </source>
</evidence>
<feature type="transmembrane region" description="Helical" evidence="1">
    <location>
        <begin position="105"/>
        <end position="122"/>
    </location>
</feature>
<dbReference type="EMBL" id="LQYS01000034">
    <property type="protein sequence ID" value="KYD16240.1"/>
    <property type="molecule type" value="Genomic_DNA"/>
</dbReference>
<gene>
    <name evidence="3" type="ORF">B4119_2376</name>
</gene>
<keyword evidence="1" id="KW-0472">Membrane</keyword>
<feature type="transmembrane region" description="Helical" evidence="1">
    <location>
        <begin position="524"/>
        <end position="541"/>
    </location>
</feature>
<feature type="domain" description="DUF2157" evidence="2">
    <location>
        <begin position="15"/>
        <end position="124"/>
    </location>
</feature>
<dbReference type="eggNOG" id="COG4929">
    <property type="taxonomic scope" value="Bacteria"/>
</dbReference>
<feature type="transmembrane region" description="Helical" evidence="1">
    <location>
        <begin position="183"/>
        <end position="202"/>
    </location>
</feature>
<feature type="transmembrane region" description="Helical" evidence="1">
    <location>
        <begin position="561"/>
        <end position="579"/>
    </location>
</feature>
<dbReference type="InterPro" id="IPR025833">
    <property type="entry name" value="GDYXXLXY"/>
</dbReference>
<feature type="transmembrane region" description="Helical" evidence="1">
    <location>
        <begin position="295"/>
        <end position="323"/>
    </location>
</feature>
<evidence type="ECO:0000256" key="1">
    <source>
        <dbReference type="SAM" id="Phobius"/>
    </source>
</evidence>
<feature type="transmembrane region" description="Helical" evidence="1">
    <location>
        <begin position="208"/>
        <end position="226"/>
    </location>
</feature>
<organism evidence="3 4">
    <name type="scientific">Saccharococcus caldoxylosilyticus</name>
    <dbReference type="NCBI Taxonomy" id="81408"/>
    <lineage>
        <taxon>Bacteria</taxon>
        <taxon>Bacillati</taxon>
        <taxon>Bacillota</taxon>
        <taxon>Bacilli</taxon>
        <taxon>Bacillales</taxon>
        <taxon>Anoxybacillaceae</taxon>
        <taxon>Saccharococcus</taxon>
    </lineage>
</organism>
<dbReference type="PATRIC" id="fig|81408.3.peg.3130"/>
<comment type="caution">
    <text evidence="3">The sequence shown here is derived from an EMBL/GenBank/DDBJ whole genome shotgun (WGS) entry which is preliminary data.</text>
</comment>
<feature type="transmembrane region" description="Helical" evidence="1">
    <location>
        <begin position="49"/>
        <end position="69"/>
    </location>
</feature>
<feature type="transmembrane region" description="Helical" evidence="1">
    <location>
        <begin position="329"/>
        <end position="346"/>
    </location>
</feature>
<dbReference type="AlphaFoldDB" id="A0A150LVE1"/>
<feature type="transmembrane region" description="Helical" evidence="1">
    <location>
        <begin position="156"/>
        <end position="176"/>
    </location>
</feature>
<evidence type="ECO:0000259" key="2">
    <source>
        <dbReference type="Pfam" id="PF09925"/>
    </source>
</evidence>
<feature type="transmembrane region" description="Helical" evidence="1">
    <location>
        <begin position="499"/>
        <end position="518"/>
    </location>
</feature>
<feature type="transmembrane region" description="Helical" evidence="1">
    <location>
        <begin position="422"/>
        <end position="438"/>
    </location>
</feature>
<accession>A0A150LVE1</accession>
<dbReference type="STRING" id="81408.B4119_2376"/>
<feature type="transmembrane region" description="Helical" evidence="1">
    <location>
        <begin position="76"/>
        <end position="99"/>
    </location>
</feature>
<name>A0A150LVE1_9BACL</name>
<reference evidence="3 4" key="1">
    <citation type="submission" date="2016-01" db="EMBL/GenBank/DDBJ databases">
        <title>Draft Genome Sequences of Seven Thermophilic Sporeformers Isolated from Foods.</title>
        <authorList>
            <person name="Berendsen E.M."/>
            <person name="Wells-Bennik M.H."/>
            <person name="Krawcyk A.O."/>
            <person name="De Jong A."/>
            <person name="Holsappel S."/>
            <person name="Eijlander R.T."/>
            <person name="Kuipers O.P."/>
        </authorList>
    </citation>
    <scope>NUCLEOTIDE SEQUENCE [LARGE SCALE GENOMIC DNA]</scope>
    <source>
        <strain evidence="3 4">B4119</strain>
    </source>
</reference>
<feature type="transmembrane region" description="Helical" evidence="1">
    <location>
        <begin position="472"/>
        <end position="492"/>
    </location>
</feature>
<keyword evidence="1" id="KW-1133">Transmembrane helix</keyword>